<evidence type="ECO:0000313" key="3">
    <source>
        <dbReference type="Proteomes" id="UP000001471"/>
    </source>
</evidence>
<feature type="signal peptide" evidence="1">
    <location>
        <begin position="1"/>
        <end position="21"/>
    </location>
</feature>
<dbReference type="EMBL" id="DS231619">
    <property type="protein sequence ID" value="EDU48253.1"/>
    <property type="molecule type" value="Genomic_DNA"/>
</dbReference>
<protein>
    <submittedName>
        <fullName evidence="2">Uncharacterized protein</fullName>
    </submittedName>
</protein>
<name>B2W695_PYRTR</name>
<accession>B2W695</accession>
<sequence length="89" mass="9870">MQYYFVNILLVALPFVGSVSAQEVDPNLPVNPQAICRAAPAEWGLGGNCGFSAAYKCFFDEDIEKTCPGHCKHHSAWRNGNTCDCWREC</sequence>
<feature type="chain" id="PRO_5002782559" evidence="1">
    <location>
        <begin position="22"/>
        <end position="89"/>
    </location>
</feature>
<evidence type="ECO:0000256" key="1">
    <source>
        <dbReference type="SAM" id="SignalP"/>
    </source>
</evidence>
<gene>
    <name evidence="2" type="ORF">PTRG_05333</name>
</gene>
<dbReference type="Proteomes" id="UP000001471">
    <property type="component" value="Unassembled WGS sequence"/>
</dbReference>
<dbReference type="HOGENOM" id="CLU_2455867_0_0_1"/>
<dbReference type="InParanoid" id="B2W695"/>
<proteinExistence type="predicted"/>
<organism evidence="2 3">
    <name type="scientific">Pyrenophora tritici-repentis (strain Pt-1C-BFP)</name>
    <name type="common">Wheat tan spot fungus</name>
    <name type="synonym">Drechslera tritici-repentis</name>
    <dbReference type="NCBI Taxonomy" id="426418"/>
    <lineage>
        <taxon>Eukaryota</taxon>
        <taxon>Fungi</taxon>
        <taxon>Dikarya</taxon>
        <taxon>Ascomycota</taxon>
        <taxon>Pezizomycotina</taxon>
        <taxon>Dothideomycetes</taxon>
        <taxon>Pleosporomycetidae</taxon>
        <taxon>Pleosporales</taxon>
        <taxon>Pleosporineae</taxon>
        <taxon>Pleosporaceae</taxon>
        <taxon>Pyrenophora</taxon>
    </lineage>
</organism>
<reference evidence="3" key="1">
    <citation type="journal article" date="2013" name="G3 (Bethesda)">
        <title>Comparative genomics of a plant-pathogenic fungus, Pyrenophora tritici-repentis, reveals transduplication and the impact of repeat elements on pathogenicity and population divergence.</title>
        <authorList>
            <person name="Manning V.A."/>
            <person name="Pandelova I."/>
            <person name="Dhillon B."/>
            <person name="Wilhelm L.J."/>
            <person name="Goodwin S.B."/>
            <person name="Berlin A.M."/>
            <person name="Figueroa M."/>
            <person name="Freitag M."/>
            <person name="Hane J.K."/>
            <person name="Henrissat B."/>
            <person name="Holman W.H."/>
            <person name="Kodira C.D."/>
            <person name="Martin J."/>
            <person name="Oliver R.P."/>
            <person name="Robbertse B."/>
            <person name="Schackwitz W."/>
            <person name="Schwartz D.C."/>
            <person name="Spatafora J.W."/>
            <person name="Turgeon B.G."/>
            <person name="Yandava C."/>
            <person name="Young S."/>
            <person name="Zhou S."/>
            <person name="Zeng Q."/>
            <person name="Grigoriev I.V."/>
            <person name="Ma L.-J."/>
            <person name="Ciuffetti L.M."/>
        </authorList>
    </citation>
    <scope>NUCLEOTIDE SEQUENCE [LARGE SCALE GENOMIC DNA]</scope>
    <source>
        <strain evidence="3">Pt-1C-BFP</strain>
    </source>
</reference>
<dbReference type="OrthoDB" id="10449980at2759"/>
<dbReference type="AlphaFoldDB" id="B2W695"/>
<keyword evidence="1" id="KW-0732">Signal</keyword>
<evidence type="ECO:0000313" key="2">
    <source>
        <dbReference type="EMBL" id="EDU48253.1"/>
    </source>
</evidence>